<dbReference type="Pfam" id="PF20638">
    <property type="entry name" value="ATG5_UblA"/>
    <property type="match status" value="1"/>
</dbReference>
<dbReference type="InterPro" id="IPR042527">
    <property type="entry name" value="Atg5_UblA_dom_sf"/>
</dbReference>
<feature type="domain" description="Autophagy protein ATG5 alpha-helical bundle region" evidence="7">
    <location>
        <begin position="145"/>
        <end position="200"/>
    </location>
</feature>
<reference evidence="9" key="3">
    <citation type="submission" date="2015-02" db="UniProtKB">
        <authorList>
            <consortium name="EnsemblProtists"/>
        </authorList>
    </citation>
    <scope>IDENTIFICATION</scope>
    <source>
        <strain evidence="9">DAOM BR144</strain>
    </source>
</reference>
<dbReference type="GO" id="GO:0061908">
    <property type="term" value="C:phagophore"/>
    <property type="evidence" value="ECO:0007669"/>
    <property type="project" value="TreeGrafter"/>
</dbReference>
<dbReference type="GO" id="GO:0034274">
    <property type="term" value="C:Atg12-Atg5-Atg16 complex"/>
    <property type="evidence" value="ECO:0007669"/>
    <property type="project" value="TreeGrafter"/>
</dbReference>
<dbReference type="GO" id="GO:0000422">
    <property type="term" value="P:autophagy of mitochondrion"/>
    <property type="evidence" value="ECO:0007669"/>
    <property type="project" value="TreeGrafter"/>
</dbReference>
<dbReference type="OMA" id="SIQKAVW"/>
<dbReference type="GO" id="GO:0034045">
    <property type="term" value="C:phagophore assembly site membrane"/>
    <property type="evidence" value="ECO:0007669"/>
    <property type="project" value="UniProtKB-SubCell"/>
</dbReference>
<keyword evidence="2 5" id="KW-1017">Isopeptide bond</keyword>
<dbReference type="EnsemblProtists" id="PYU1_T009161">
    <property type="protein sequence ID" value="PYU1_T009161"/>
    <property type="gene ID" value="PYU1_G009143"/>
</dbReference>
<sequence>MAAAVRSEAATDAHGPRANGGTVAAIEQKLWSGCIPVVFSLHASEVTTLHAPRPFYAMIPRMSYLVAQTREVVEYFRDAAPPFGGLQGAQIWFEAPGGTPLKWHLPFGVLWDTLGGANEASVLPWPITVHFQSFPSEELLPCENEKSIEIHFMHSLKQATFLRSGSTKVIMGMPEAQQSQIWTSVIKNDYQSYREATKELQLEVNDRASSSNPLRMLPIRVHVDKEPAIQMPIAPFSNGDEGQEKTLHDVLGYLLPDLFPSQIECKVVVHGIPVPPEVSVLSLYRNFAYPDGFLYVSVVPRHQPNNV</sequence>
<dbReference type="PANTHER" id="PTHR13040:SF2">
    <property type="entry name" value="AUTOPHAGY PROTEIN 5"/>
    <property type="match status" value="1"/>
</dbReference>
<dbReference type="GO" id="GO:0019776">
    <property type="term" value="F:Atg8-family ligase activity"/>
    <property type="evidence" value="ECO:0007669"/>
    <property type="project" value="TreeGrafter"/>
</dbReference>
<dbReference type="STRING" id="431595.K3WW13"/>
<comment type="function">
    <text evidence="5">Involved in autophagic vesicle formation.</text>
</comment>
<organism evidence="9 10">
    <name type="scientific">Globisporangium ultimum (strain ATCC 200006 / CBS 805.95 / DAOM BR144)</name>
    <name type="common">Pythium ultimum</name>
    <dbReference type="NCBI Taxonomy" id="431595"/>
    <lineage>
        <taxon>Eukaryota</taxon>
        <taxon>Sar</taxon>
        <taxon>Stramenopiles</taxon>
        <taxon>Oomycota</taxon>
        <taxon>Peronosporomycetes</taxon>
        <taxon>Pythiales</taxon>
        <taxon>Pythiaceae</taxon>
        <taxon>Globisporangium</taxon>
    </lineage>
</organism>
<evidence type="ECO:0000313" key="9">
    <source>
        <dbReference type="EnsemblProtists" id="PYU1_T009161"/>
    </source>
</evidence>
<evidence type="ECO:0000256" key="1">
    <source>
        <dbReference type="ARBA" id="ARBA00006910"/>
    </source>
</evidence>
<keyword evidence="5" id="KW-0472">Membrane</keyword>
<evidence type="ECO:0000259" key="6">
    <source>
        <dbReference type="Pfam" id="PF04106"/>
    </source>
</evidence>
<dbReference type="Pfam" id="PF04106">
    <property type="entry name" value="ATG5_UblB"/>
    <property type="match status" value="1"/>
</dbReference>
<dbReference type="Gene3D" id="1.10.246.190">
    <property type="entry name" value="Autophagy protein Apg5, helix rich domain"/>
    <property type="match status" value="1"/>
</dbReference>
<evidence type="ECO:0000313" key="10">
    <source>
        <dbReference type="Proteomes" id="UP000019132"/>
    </source>
</evidence>
<keyword evidence="10" id="KW-1185">Reference proteome</keyword>
<dbReference type="GO" id="GO:0006995">
    <property type="term" value="P:cellular response to nitrogen starvation"/>
    <property type="evidence" value="ECO:0007669"/>
    <property type="project" value="TreeGrafter"/>
</dbReference>
<dbReference type="InterPro" id="IPR048940">
    <property type="entry name" value="ATG5_HBR"/>
</dbReference>
<dbReference type="PANTHER" id="PTHR13040">
    <property type="entry name" value="AUTOPHAGY PROTEIN 5"/>
    <property type="match status" value="1"/>
</dbReference>
<dbReference type="GO" id="GO:0005776">
    <property type="term" value="C:autophagosome"/>
    <property type="evidence" value="ECO:0007669"/>
    <property type="project" value="TreeGrafter"/>
</dbReference>
<keyword evidence="3 5" id="KW-0832">Ubl conjugation</keyword>
<feature type="domain" description="Autophagy protein ATG5 UblB" evidence="6">
    <location>
        <begin position="217"/>
        <end position="298"/>
    </location>
</feature>
<dbReference type="EMBL" id="GL376632">
    <property type="status" value="NOT_ANNOTATED_CDS"/>
    <property type="molecule type" value="Genomic_DNA"/>
</dbReference>
<reference evidence="10" key="2">
    <citation type="submission" date="2010-04" db="EMBL/GenBank/DDBJ databases">
        <authorList>
            <person name="Buell R."/>
            <person name="Hamilton J."/>
            <person name="Hostetler J."/>
        </authorList>
    </citation>
    <scope>NUCLEOTIDE SEQUENCE [LARGE SCALE GENOMIC DNA]</scope>
    <source>
        <strain evidence="10">DAOM:BR144</strain>
    </source>
</reference>
<evidence type="ECO:0000259" key="7">
    <source>
        <dbReference type="Pfam" id="PF20637"/>
    </source>
</evidence>
<dbReference type="Gene3D" id="3.10.20.90">
    <property type="entry name" value="Phosphatidylinositol 3-kinase Catalytic Subunit, Chain A, domain 1"/>
    <property type="match status" value="1"/>
</dbReference>
<dbReference type="eggNOG" id="KOG2976">
    <property type="taxonomic scope" value="Eukaryota"/>
</dbReference>
<dbReference type="InterPro" id="IPR048318">
    <property type="entry name" value="ATG5_UblB"/>
</dbReference>
<dbReference type="GO" id="GO:0034727">
    <property type="term" value="P:piecemeal microautophagy of the nucleus"/>
    <property type="evidence" value="ECO:0007669"/>
    <property type="project" value="TreeGrafter"/>
</dbReference>
<dbReference type="HOGENOM" id="CLU_051894_2_0_1"/>
<protein>
    <recommendedName>
        <fullName evidence="5">Autophagy protein 5</fullName>
    </recommendedName>
</protein>
<comment type="similarity">
    <text evidence="1 5">Belongs to the ATG5 family.</text>
</comment>
<proteinExistence type="inferred from homology"/>
<dbReference type="Proteomes" id="UP000019132">
    <property type="component" value="Unassembled WGS sequence"/>
</dbReference>
<comment type="subunit">
    <text evidence="5">Conjugated with ATG12.</text>
</comment>
<keyword evidence="4 5" id="KW-0072">Autophagy</keyword>
<evidence type="ECO:0000256" key="3">
    <source>
        <dbReference type="ARBA" id="ARBA00022843"/>
    </source>
</evidence>
<reference evidence="10" key="1">
    <citation type="journal article" date="2010" name="Genome Biol.">
        <title>Genome sequence of the necrotrophic plant pathogen Pythium ultimum reveals original pathogenicity mechanisms and effector repertoire.</title>
        <authorList>
            <person name="Levesque C.A."/>
            <person name="Brouwer H."/>
            <person name="Cano L."/>
            <person name="Hamilton J.P."/>
            <person name="Holt C."/>
            <person name="Huitema E."/>
            <person name="Raffaele S."/>
            <person name="Robideau G.P."/>
            <person name="Thines M."/>
            <person name="Win J."/>
            <person name="Zerillo M.M."/>
            <person name="Beakes G.W."/>
            <person name="Boore J.L."/>
            <person name="Busam D."/>
            <person name="Dumas B."/>
            <person name="Ferriera S."/>
            <person name="Fuerstenberg S.I."/>
            <person name="Gachon C.M."/>
            <person name="Gaulin E."/>
            <person name="Govers F."/>
            <person name="Grenville-Briggs L."/>
            <person name="Horner N."/>
            <person name="Hostetler J."/>
            <person name="Jiang R.H."/>
            <person name="Johnson J."/>
            <person name="Krajaejun T."/>
            <person name="Lin H."/>
            <person name="Meijer H.J."/>
            <person name="Moore B."/>
            <person name="Morris P."/>
            <person name="Phuntmart V."/>
            <person name="Puiu D."/>
            <person name="Shetty J."/>
            <person name="Stajich J.E."/>
            <person name="Tripathy S."/>
            <person name="Wawra S."/>
            <person name="van West P."/>
            <person name="Whitty B.R."/>
            <person name="Coutinho P.M."/>
            <person name="Henrissat B."/>
            <person name="Martin F."/>
            <person name="Thomas P.D."/>
            <person name="Tyler B.M."/>
            <person name="De Vries R.P."/>
            <person name="Kamoun S."/>
            <person name="Yandell M."/>
            <person name="Tisserat N."/>
            <person name="Buell C.R."/>
        </authorList>
    </citation>
    <scope>NUCLEOTIDE SEQUENCE</scope>
    <source>
        <strain evidence="10">DAOM:BR144</strain>
    </source>
</reference>
<dbReference type="VEuPathDB" id="FungiDB:PYU1_G009143"/>
<evidence type="ECO:0000256" key="2">
    <source>
        <dbReference type="ARBA" id="ARBA00022499"/>
    </source>
</evidence>
<dbReference type="Pfam" id="PF20637">
    <property type="entry name" value="ATG5_HBR"/>
    <property type="match status" value="1"/>
</dbReference>
<evidence type="ECO:0000256" key="5">
    <source>
        <dbReference type="RuleBase" id="RU361202"/>
    </source>
</evidence>
<dbReference type="InterPro" id="IPR048939">
    <property type="entry name" value="ATG5_UblA"/>
</dbReference>
<dbReference type="InParanoid" id="K3WW13"/>
<name>K3WW13_GLOUD</name>
<dbReference type="InterPro" id="IPR007239">
    <property type="entry name" value="Atg5"/>
</dbReference>
<feature type="domain" description="Autophagy protein ATG5 UblA" evidence="8">
    <location>
        <begin position="30"/>
        <end position="131"/>
    </location>
</feature>
<comment type="subcellular location">
    <subcellularLocation>
        <location evidence="5">Preautophagosomal structure membrane</location>
        <topology evidence="5">Peripheral membrane protein</topology>
    </subcellularLocation>
</comment>
<dbReference type="GO" id="GO:0044233">
    <property type="term" value="C:mitochondria-associated endoplasmic reticulum membrane contact site"/>
    <property type="evidence" value="ECO:0007669"/>
    <property type="project" value="TreeGrafter"/>
</dbReference>
<dbReference type="Gene3D" id="3.10.20.620">
    <property type="match status" value="1"/>
</dbReference>
<evidence type="ECO:0000259" key="8">
    <source>
        <dbReference type="Pfam" id="PF20638"/>
    </source>
</evidence>
<accession>K3WW13</accession>
<dbReference type="InterPro" id="IPR042526">
    <property type="entry name" value="Atg5_HR"/>
</dbReference>
<evidence type="ECO:0000256" key="4">
    <source>
        <dbReference type="ARBA" id="ARBA00023006"/>
    </source>
</evidence>
<dbReference type="AlphaFoldDB" id="K3WW13"/>